<dbReference type="Gene3D" id="2.60.40.1280">
    <property type="match status" value="1"/>
</dbReference>
<feature type="domain" description="CNA-B" evidence="9">
    <location>
        <begin position="553"/>
        <end position="631"/>
    </location>
</feature>
<evidence type="ECO:0000256" key="6">
    <source>
        <dbReference type="SAM" id="MobiDB-lite"/>
    </source>
</evidence>
<dbReference type="SUPFAM" id="SSF49401">
    <property type="entry name" value="Bacterial adhesins"/>
    <property type="match status" value="2"/>
</dbReference>
<evidence type="ECO:0000259" key="11">
    <source>
        <dbReference type="Pfam" id="PF17961"/>
    </source>
</evidence>
<keyword evidence="7" id="KW-0812">Transmembrane</keyword>
<dbReference type="Pfam" id="PF17961">
    <property type="entry name" value="Big_8"/>
    <property type="match status" value="1"/>
</dbReference>
<feature type="domain" description="SpaA-like prealbumin fold" evidence="10">
    <location>
        <begin position="455"/>
        <end position="530"/>
    </location>
</feature>
<accession>A0A9Q4H4P5</accession>
<feature type="domain" description="CNA-B" evidence="9">
    <location>
        <begin position="654"/>
        <end position="754"/>
    </location>
</feature>
<dbReference type="Pfam" id="PF17802">
    <property type="entry name" value="SpaA"/>
    <property type="match status" value="1"/>
</dbReference>
<dbReference type="InterPro" id="IPR041171">
    <property type="entry name" value="SDR_Ig"/>
</dbReference>
<feature type="chain" id="PRO_5040160499" evidence="8">
    <location>
        <begin position="27"/>
        <end position="926"/>
    </location>
</feature>
<feature type="region of interest" description="Disordered" evidence="6">
    <location>
        <begin position="44"/>
        <end position="136"/>
    </location>
</feature>
<keyword evidence="2" id="KW-0134">Cell wall</keyword>
<sequence length="926" mass="102909">MKKGFTALLLAIAMLIFSFMPTRVEAKELGPPIANQEVMAINEVNSQDKVTPSPETHKEVNSISEKDTTSQVAGQKKEGGDQKPATLKENTSSIKATGAESHSPKATQASGDKDQASKPVEEPADPEVRAEKSGEDLLDQAVDVAERSLSKHHDNIIKRVRVTKGNGQNLDSVRQWMTVKVNMDFELPDNTIKSGDITTIQLPQGLVFKETPSRFGVKDSTGAVVARASVNPQYKTITLSYTDYVEKHSGIQGTLFFSTRVDHVKEKKARKIPLNFQVGNQLILAGKIRWQGAIKPHYYPLQKDSWKSWQGDNIIQYRISVNRKGQDIYNGLISDALKSEKVDYLKDTLRVYKGKWRWNDKKSDFDFDHGVNVTSQVDIIWGENGQNFKIHFGHLSAEEGLMITYRARIGYQALDGEVINNYVRLTGDGISNEEGLSRYRYLSAGGKAQGYLYQLKIRKLDKTDSNKALAGAKFKLIRNRTGALIGEYETNQAGEIVIKNLLRDDYTLTESQAPAGYQLDPSPITIGAEDFDKNNKLAIKSISNQKVEEKIAIPVTKLWKGKALKEVSVFLIADGKKIQEVKLSQENDWKHSFDNLAKFKSDGSRIDYRVEEAALDGYRTEIKQKDANDVSQGVEIINVESPSWTLMTPPSREIKVTKTWLNAQGEAVTAPAAKIEVELYRDGQATGKTLALSKENHWSGSFKNLPVYESIENPKNYDYSIQEVGGDQGAIQVAGKWFKVTYQGAMKDGFQILNQAYPPEEPQTPPDKPKKPETPPVTPPDEPKKPETPPVTPPDEPKKPETPPVTPPDKPKKPETPPVTPPDKPKKPETPPVTPPDEPKKPETPPVTPPDQPKRPESPAKVSRPGVNPSTPTEKSLAPQKQVHKKAELPPTGFDNKTKDWLALGIGAVFVGCLFAWLGKHNKSRR</sequence>
<feature type="compositionally biased region" description="Polar residues" evidence="6">
    <location>
        <begin position="44"/>
        <end position="54"/>
    </location>
</feature>
<keyword evidence="5" id="KW-0572">Peptidoglycan-anchor</keyword>
<dbReference type="CDD" id="cd00222">
    <property type="entry name" value="CollagenBindB"/>
    <property type="match status" value="2"/>
</dbReference>
<dbReference type="InterPro" id="IPR008966">
    <property type="entry name" value="Adhesion_dom_sf"/>
</dbReference>
<evidence type="ECO:0000313" key="13">
    <source>
        <dbReference type="Proteomes" id="UP001069047"/>
    </source>
</evidence>
<dbReference type="Gene3D" id="2.60.40.1140">
    <property type="entry name" value="Collagen-binding surface protein Cna, B-type domain"/>
    <property type="match status" value="2"/>
</dbReference>
<dbReference type="SUPFAM" id="SSF49478">
    <property type="entry name" value="Cna protein B-type domain"/>
    <property type="match status" value="3"/>
</dbReference>
<evidence type="ECO:0000256" key="2">
    <source>
        <dbReference type="ARBA" id="ARBA00022512"/>
    </source>
</evidence>
<feature type="transmembrane region" description="Helical" evidence="7">
    <location>
        <begin position="901"/>
        <end position="919"/>
    </location>
</feature>
<protein>
    <submittedName>
        <fullName evidence="12">Cna B-type domain-containing protein</fullName>
    </submittedName>
</protein>
<organism evidence="12 13">
    <name type="scientific">Aerococcus mictus</name>
    <dbReference type="NCBI Taxonomy" id="2976810"/>
    <lineage>
        <taxon>Bacteria</taxon>
        <taxon>Bacillati</taxon>
        <taxon>Bacillota</taxon>
        <taxon>Bacilli</taxon>
        <taxon>Lactobacillales</taxon>
        <taxon>Aerococcaceae</taxon>
        <taxon>Aerococcus</taxon>
    </lineage>
</organism>
<evidence type="ECO:0000313" key="12">
    <source>
        <dbReference type="EMBL" id="MCY3088017.1"/>
    </source>
</evidence>
<evidence type="ECO:0000259" key="10">
    <source>
        <dbReference type="Pfam" id="PF17802"/>
    </source>
</evidence>
<keyword evidence="3" id="KW-0964">Secreted</keyword>
<keyword evidence="7" id="KW-1133">Transmembrane helix</keyword>
<dbReference type="Gene3D" id="2.60.40.740">
    <property type="match status" value="1"/>
</dbReference>
<evidence type="ECO:0000256" key="3">
    <source>
        <dbReference type="ARBA" id="ARBA00022525"/>
    </source>
</evidence>
<dbReference type="InterPro" id="IPR011252">
    <property type="entry name" value="Fibrogen-bd_dom1"/>
</dbReference>
<name>A0A9Q4H4P5_9LACT</name>
<feature type="compositionally biased region" description="Basic and acidic residues" evidence="6">
    <location>
        <begin position="55"/>
        <end position="68"/>
    </location>
</feature>
<evidence type="ECO:0000256" key="5">
    <source>
        <dbReference type="ARBA" id="ARBA00023088"/>
    </source>
</evidence>
<evidence type="ECO:0000259" key="9">
    <source>
        <dbReference type="Pfam" id="PF05738"/>
    </source>
</evidence>
<evidence type="ECO:0000256" key="4">
    <source>
        <dbReference type="ARBA" id="ARBA00022729"/>
    </source>
</evidence>
<gene>
    <name evidence="12" type="ORF">ODY61_07845</name>
</gene>
<dbReference type="InterPro" id="IPR041033">
    <property type="entry name" value="SpaA_PFL_dom_1"/>
</dbReference>
<feature type="compositionally biased region" description="Basic and acidic residues" evidence="6">
    <location>
        <begin position="111"/>
        <end position="135"/>
    </location>
</feature>
<dbReference type="PANTHER" id="PTHR24216">
    <property type="entry name" value="PAXILLIN-RELATED"/>
    <property type="match status" value="1"/>
</dbReference>
<evidence type="ECO:0000256" key="7">
    <source>
        <dbReference type="SAM" id="Phobius"/>
    </source>
</evidence>
<evidence type="ECO:0000256" key="1">
    <source>
        <dbReference type="ARBA" id="ARBA00004168"/>
    </source>
</evidence>
<comment type="caution">
    <text evidence="12">The sequence shown here is derived from an EMBL/GenBank/DDBJ whole genome shotgun (WGS) entry which is preliminary data.</text>
</comment>
<dbReference type="InterPro" id="IPR008454">
    <property type="entry name" value="Collagen-bd_Cna-like_B-typ_dom"/>
</dbReference>
<feature type="region of interest" description="Disordered" evidence="6">
    <location>
        <begin position="756"/>
        <end position="898"/>
    </location>
</feature>
<keyword evidence="7" id="KW-0472">Membrane</keyword>
<dbReference type="AlphaFoldDB" id="A0A9Q4H4P5"/>
<comment type="subcellular location">
    <subcellularLocation>
        <location evidence="1">Secreted</location>
        <location evidence="1">Cell wall</location>
        <topology evidence="1">Peptidoglycan-anchor</topology>
    </subcellularLocation>
</comment>
<evidence type="ECO:0000256" key="8">
    <source>
        <dbReference type="SAM" id="SignalP"/>
    </source>
</evidence>
<dbReference type="InterPro" id="IPR013783">
    <property type="entry name" value="Ig-like_fold"/>
</dbReference>
<feature type="signal peptide" evidence="8">
    <location>
        <begin position="1"/>
        <end position="26"/>
    </location>
</feature>
<dbReference type="EMBL" id="JAOTMY010000004">
    <property type="protein sequence ID" value="MCY3088017.1"/>
    <property type="molecule type" value="Genomic_DNA"/>
</dbReference>
<dbReference type="Proteomes" id="UP001069047">
    <property type="component" value="Unassembled WGS sequence"/>
</dbReference>
<dbReference type="Gene3D" id="2.60.40.10">
    <property type="entry name" value="Immunoglobulins"/>
    <property type="match status" value="1"/>
</dbReference>
<reference evidence="12" key="1">
    <citation type="submission" date="2022-09" db="EMBL/GenBank/DDBJ databases">
        <title>Aerococcus urinae taxonomy study.</title>
        <authorList>
            <person name="Christensen J."/>
            <person name="Senneby E."/>
        </authorList>
    </citation>
    <scope>NUCLEOTIDE SEQUENCE</scope>
    <source>
        <strain evidence="12">LUND-41-B12</strain>
    </source>
</reference>
<proteinExistence type="predicted"/>
<dbReference type="RefSeq" id="WP_013669805.1">
    <property type="nucleotide sequence ID" value="NZ_CAJHLJ010000007.1"/>
</dbReference>
<feature type="domain" description="SDR-like Ig" evidence="11">
    <location>
        <begin position="173"/>
        <end position="269"/>
    </location>
</feature>
<dbReference type="GO" id="GO:0007155">
    <property type="term" value="P:cell adhesion"/>
    <property type="evidence" value="ECO:0007669"/>
    <property type="project" value="InterPro"/>
</dbReference>
<dbReference type="Pfam" id="PF05738">
    <property type="entry name" value="Cna_B"/>
    <property type="match status" value="2"/>
</dbReference>
<keyword evidence="4 8" id="KW-0732">Signal</keyword>